<evidence type="ECO:0000256" key="15">
    <source>
        <dbReference type="ARBA" id="ARBA00023136"/>
    </source>
</evidence>
<keyword evidence="11" id="KW-1278">Translocase</keyword>
<dbReference type="AlphaFoldDB" id="A0A3E0H7W2"/>
<dbReference type="SUPFAM" id="SSF81342">
    <property type="entry name" value="Transmembrane di-heme cytochromes"/>
    <property type="match status" value="1"/>
</dbReference>
<dbReference type="InterPro" id="IPR005797">
    <property type="entry name" value="Cyt_b/b6_N"/>
</dbReference>
<dbReference type="OrthoDB" id="9804503at2"/>
<comment type="caution">
    <text evidence="21">The sequence shown here is derived from an EMBL/GenBank/DDBJ whole genome shotgun (WGS) entry which is preliminary data.</text>
</comment>
<protein>
    <recommendedName>
        <fullName evidence="4">Cytochrome bc1 complex cytochrome b subunit</fullName>
        <ecNumber evidence="3">7.1.1.8</ecNumber>
    </recommendedName>
    <alternativeName>
        <fullName evidence="17">Cytochrome bc1 reductase complex subunit QcrB</fullName>
    </alternativeName>
</protein>
<evidence type="ECO:0000256" key="17">
    <source>
        <dbReference type="ARBA" id="ARBA00029568"/>
    </source>
</evidence>
<dbReference type="SUPFAM" id="SSF81648">
    <property type="entry name" value="a domain/subunit of cytochrome bc1 complex (Ubiquinol-cytochrome c reductase)"/>
    <property type="match status" value="1"/>
</dbReference>
<organism evidence="21 22">
    <name type="scientific">Kutzneria buriramensis</name>
    <dbReference type="NCBI Taxonomy" id="1045776"/>
    <lineage>
        <taxon>Bacteria</taxon>
        <taxon>Bacillati</taxon>
        <taxon>Actinomycetota</taxon>
        <taxon>Actinomycetes</taxon>
        <taxon>Pseudonocardiales</taxon>
        <taxon>Pseudonocardiaceae</taxon>
        <taxon>Kutzneria</taxon>
    </lineage>
</organism>
<dbReference type="GO" id="GO:0046872">
    <property type="term" value="F:metal ion binding"/>
    <property type="evidence" value="ECO:0007669"/>
    <property type="project" value="UniProtKB-KW"/>
</dbReference>
<dbReference type="Pfam" id="PF13631">
    <property type="entry name" value="Cytochrom_B_N_2"/>
    <property type="match status" value="1"/>
</dbReference>
<dbReference type="PANTHER" id="PTHR19271:SF16">
    <property type="entry name" value="CYTOCHROME B"/>
    <property type="match status" value="1"/>
</dbReference>
<dbReference type="InterPro" id="IPR036150">
    <property type="entry name" value="Cyt_b/b6_C_sf"/>
</dbReference>
<comment type="cofactor">
    <cofactor evidence="1">
        <name>heme</name>
        <dbReference type="ChEBI" id="CHEBI:30413"/>
    </cofactor>
</comment>
<feature type="transmembrane region" description="Helical" evidence="19">
    <location>
        <begin position="257"/>
        <end position="283"/>
    </location>
</feature>
<evidence type="ECO:0000256" key="4">
    <source>
        <dbReference type="ARBA" id="ARBA00016116"/>
    </source>
</evidence>
<dbReference type="EMBL" id="QUNO01000013">
    <property type="protein sequence ID" value="REH39408.1"/>
    <property type="molecule type" value="Genomic_DNA"/>
</dbReference>
<dbReference type="FunFam" id="1.20.810.10:FF:000007">
    <property type="entry name" value="Ubiquinol-cytochrome C reductase B subunit"/>
    <property type="match status" value="1"/>
</dbReference>
<dbReference type="InterPro" id="IPR027387">
    <property type="entry name" value="Cytb/b6-like_sf"/>
</dbReference>
<keyword evidence="5" id="KW-0813">Transport</keyword>
<feature type="transmembrane region" description="Helical" evidence="19">
    <location>
        <begin position="212"/>
        <end position="236"/>
    </location>
</feature>
<evidence type="ECO:0000256" key="8">
    <source>
        <dbReference type="ARBA" id="ARBA00022660"/>
    </source>
</evidence>
<feature type="transmembrane region" description="Helical" evidence="19">
    <location>
        <begin position="113"/>
        <end position="134"/>
    </location>
</feature>
<dbReference type="EC" id="7.1.1.8" evidence="3"/>
<feature type="transmembrane region" description="Helical" evidence="19">
    <location>
        <begin position="415"/>
        <end position="436"/>
    </location>
</feature>
<dbReference type="InterPro" id="IPR016174">
    <property type="entry name" value="Di-haem_cyt_TM"/>
</dbReference>
<keyword evidence="13 19" id="KW-1133">Transmembrane helix</keyword>
<keyword evidence="9 19" id="KW-0812">Transmembrane</keyword>
<evidence type="ECO:0000256" key="19">
    <source>
        <dbReference type="SAM" id="Phobius"/>
    </source>
</evidence>
<evidence type="ECO:0000256" key="13">
    <source>
        <dbReference type="ARBA" id="ARBA00022989"/>
    </source>
</evidence>
<sequence length="531" mass="59024">MKPSMRPRGELFTEGTASRALDERFHLAAGLRRQLSKVFPTHWSFLLGEIALYSFVVLLLTGTYLAFFFDPSLQQVTYDGTFATLRGMRMSRAFETTVDLSFDVRGGLFVRQIHHWAALLFMAAILVHMARIFLTGAFRKPREMNWVIGVTLFTLGMAEGFAGYSLPDDLLSGTGLRIMSGIAQSIPVIGTWLNWLIFGGEFPGDILNSRLYIAHVLLIPGIILALIAVHLAVVWYQKHTQFPGVSRTERNVVGVRIVPTFALHSGALFTGVVGVLGLMGGIFQINPVWNYGPYRPDQVSAGSQPDWYIGWLDGSARLMPDWPIVLFGQWRIPPVFWPTVVLPITLITTAALFPWIERWFTKDKARHNLLQRPRDVPVRSGLGAMAVTFVLVLLISGGNDVIAHVFDISLNATIWAGRIGLLILPPIAYTAVYRLCVGLQRRDRDVLEEGIETGVIRRTPEGDFIDLEQPLADHPLPYQGAKVPRRANALGLAGKPRPGSTLRPDPPEEVDQLAAARAEEAARWTRRSSST</sequence>
<dbReference type="Gene3D" id="1.20.810.10">
    <property type="entry name" value="Cytochrome Bc1 Complex, Chain C"/>
    <property type="match status" value="1"/>
</dbReference>
<evidence type="ECO:0000256" key="7">
    <source>
        <dbReference type="ARBA" id="ARBA00022617"/>
    </source>
</evidence>
<keyword evidence="22" id="KW-1185">Reference proteome</keyword>
<dbReference type="Proteomes" id="UP000256269">
    <property type="component" value="Unassembled WGS sequence"/>
</dbReference>
<dbReference type="GO" id="GO:0008121">
    <property type="term" value="F:quinol-cytochrome-c reductase activity"/>
    <property type="evidence" value="ECO:0007669"/>
    <property type="project" value="UniProtKB-EC"/>
</dbReference>
<evidence type="ECO:0000256" key="1">
    <source>
        <dbReference type="ARBA" id="ARBA00001971"/>
    </source>
</evidence>
<evidence type="ECO:0000256" key="16">
    <source>
        <dbReference type="ARBA" id="ARBA00029351"/>
    </source>
</evidence>
<evidence type="ECO:0000256" key="11">
    <source>
        <dbReference type="ARBA" id="ARBA00022967"/>
    </source>
</evidence>
<keyword evidence="10" id="KW-0479">Metal-binding</keyword>
<comment type="subcellular location">
    <subcellularLocation>
        <location evidence="2">Cell membrane</location>
        <topology evidence="2">Multi-pass membrane protein</topology>
    </subcellularLocation>
</comment>
<evidence type="ECO:0000256" key="5">
    <source>
        <dbReference type="ARBA" id="ARBA00022448"/>
    </source>
</evidence>
<feature type="transmembrane region" description="Helical" evidence="19">
    <location>
        <begin position="335"/>
        <end position="356"/>
    </location>
</feature>
<keyword evidence="15 19" id="KW-0472">Membrane</keyword>
<keyword evidence="6" id="KW-1003">Cell membrane</keyword>
<evidence type="ECO:0000256" key="2">
    <source>
        <dbReference type="ARBA" id="ARBA00004651"/>
    </source>
</evidence>
<gene>
    <name evidence="21" type="ORF">BCF44_113263</name>
</gene>
<evidence type="ECO:0000256" key="6">
    <source>
        <dbReference type="ARBA" id="ARBA00022475"/>
    </source>
</evidence>
<feature type="transmembrane region" description="Helical" evidence="19">
    <location>
        <begin position="146"/>
        <end position="166"/>
    </location>
</feature>
<evidence type="ECO:0000259" key="20">
    <source>
        <dbReference type="PROSITE" id="PS51002"/>
    </source>
</evidence>
<evidence type="ECO:0000256" key="12">
    <source>
        <dbReference type="ARBA" id="ARBA00022982"/>
    </source>
</evidence>
<evidence type="ECO:0000256" key="3">
    <source>
        <dbReference type="ARBA" id="ARBA00012951"/>
    </source>
</evidence>
<keyword evidence="8" id="KW-0679">Respiratory chain</keyword>
<dbReference type="PANTHER" id="PTHR19271">
    <property type="entry name" value="CYTOCHROME B"/>
    <property type="match status" value="1"/>
</dbReference>
<feature type="region of interest" description="Disordered" evidence="18">
    <location>
        <begin position="487"/>
        <end position="508"/>
    </location>
</feature>
<dbReference type="GO" id="GO:0005886">
    <property type="term" value="C:plasma membrane"/>
    <property type="evidence" value="ECO:0007669"/>
    <property type="project" value="UniProtKB-SubCell"/>
</dbReference>
<feature type="transmembrane region" description="Helical" evidence="19">
    <location>
        <begin position="43"/>
        <end position="69"/>
    </location>
</feature>
<reference evidence="21 22" key="1">
    <citation type="submission" date="2018-08" db="EMBL/GenBank/DDBJ databases">
        <title>Genomic Encyclopedia of Archaeal and Bacterial Type Strains, Phase II (KMG-II): from individual species to whole genera.</title>
        <authorList>
            <person name="Goeker M."/>
        </authorList>
    </citation>
    <scope>NUCLEOTIDE SEQUENCE [LARGE SCALE GENOMIC DNA]</scope>
    <source>
        <strain evidence="21 22">DSM 45791</strain>
    </source>
</reference>
<evidence type="ECO:0000256" key="10">
    <source>
        <dbReference type="ARBA" id="ARBA00022723"/>
    </source>
</evidence>
<evidence type="ECO:0000256" key="9">
    <source>
        <dbReference type="ARBA" id="ARBA00022692"/>
    </source>
</evidence>
<keyword evidence="14" id="KW-0408">Iron</keyword>
<feature type="domain" description="Cytochrome b/b6 N-terminal region profile" evidence="20">
    <location>
        <begin position="17"/>
        <end position="243"/>
    </location>
</feature>
<comment type="catalytic activity">
    <reaction evidence="16">
        <text>a quinol + 2 Fe(III)-[cytochrome c](out) = a quinone + 2 Fe(II)-[cytochrome c](out) + 2 H(+)(out)</text>
        <dbReference type="Rhea" id="RHEA:11484"/>
        <dbReference type="Rhea" id="RHEA-COMP:10350"/>
        <dbReference type="Rhea" id="RHEA-COMP:14399"/>
        <dbReference type="ChEBI" id="CHEBI:15378"/>
        <dbReference type="ChEBI" id="CHEBI:24646"/>
        <dbReference type="ChEBI" id="CHEBI:29033"/>
        <dbReference type="ChEBI" id="CHEBI:29034"/>
        <dbReference type="ChEBI" id="CHEBI:132124"/>
        <dbReference type="EC" id="7.1.1.8"/>
    </reaction>
</comment>
<accession>A0A3E0H7W2</accession>
<dbReference type="GO" id="GO:0016491">
    <property type="term" value="F:oxidoreductase activity"/>
    <property type="evidence" value="ECO:0007669"/>
    <property type="project" value="InterPro"/>
</dbReference>
<evidence type="ECO:0000313" key="21">
    <source>
        <dbReference type="EMBL" id="REH39408.1"/>
    </source>
</evidence>
<keyword evidence="7" id="KW-0349">Heme</keyword>
<evidence type="ECO:0000256" key="14">
    <source>
        <dbReference type="ARBA" id="ARBA00023004"/>
    </source>
</evidence>
<dbReference type="PROSITE" id="PS51002">
    <property type="entry name" value="CYTB_NTER"/>
    <property type="match status" value="1"/>
</dbReference>
<feature type="transmembrane region" description="Helical" evidence="19">
    <location>
        <begin position="376"/>
        <end position="395"/>
    </location>
</feature>
<proteinExistence type="predicted"/>
<dbReference type="GO" id="GO:0022904">
    <property type="term" value="P:respiratory electron transport chain"/>
    <property type="evidence" value="ECO:0007669"/>
    <property type="project" value="InterPro"/>
</dbReference>
<evidence type="ECO:0000313" key="22">
    <source>
        <dbReference type="Proteomes" id="UP000256269"/>
    </source>
</evidence>
<name>A0A3E0H7W2_9PSEU</name>
<keyword evidence="12" id="KW-0249">Electron transport</keyword>
<evidence type="ECO:0000256" key="18">
    <source>
        <dbReference type="SAM" id="MobiDB-lite"/>
    </source>
</evidence>